<sequence length="17" mass="1936">MECRFPASYGWEKSSTG</sequence>
<dbReference type="EMBL" id="BGPR01098705">
    <property type="protein sequence ID" value="GBM50108.1"/>
    <property type="molecule type" value="Genomic_DNA"/>
</dbReference>
<accession>A0A4Y2GBX4</accession>
<dbReference type="AlphaFoldDB" id="A0A4Y2GBX4"/>
<reference evidence="1 2" key="1">
    <citation type="journal article" date="2019" name="Sci. Rep.">
        <title>Orb-weaving spider Araneus ventricosus genome elucidates the spidroin gene catalogue.</title>
        <authorList>
            <person name="Kono N."/>
            <person name="Nakamura H."/>
            <person name="Ohtoshi R."/>
            <person name="Moran D.A.P."/>
            <person name="Shinohara A."/>
            <person name="Yoshida Y."/>
            <person name="Fujiwara M."/>
            <person name="Mori M."/>
            <person name="Tomita M."/>
            <person name="Arakawa K."/>
        </authorList>
    </citation>
    <scope>NUCLEOTIDE SEQUENCE [LARGE SCALE GENOMIC DNA]</scope>
</reference>
<keyword evidence="2" id="KW-1185">Reference proteome</keyword>
<evidence type="ECO:0000313" key="2">
    <source>
        <dbReference type="Proteomes" id="UP000499080"/>
    </source>
</evidence>
<organism evidence="1 2">
    <name type="scientific">Araneus ventricosus</name>
    <name type="common">Orbweaver spider</name>
    <name type="synonym">Epeira ventricosa</name>
    <dbReference type="NCBI Taxonomy" id="182803"/>
    <lineage>
        <taxon>Eukaryota</taxon>
        <taxon>Metazoa</taxon>
        <taxon>Ecdysozoa</taxon>
        <taxon>Arthropoda</taxon>
        <taxon>Chelicerata</taxon>
        <taxon>Arachnida</taxon>
        <taxon>Araneae</taxon>
        <taxon>Araneomorphae</taxon>
        <taxon>Entelegynae</taxon>
        <taxon>Araneoidea</taxon>
        <taxon>Araneidae</taxon>
        <taxon>Araneus</taxon>
    </lineage>
</organism>
<feature type="non-terminal residue" evidence="1">
    <location>
        <position position="17"/>
    </location>
</feature>
<name>A0A4Y2GBX4_ARAVE</name>
<protein>
    <submittedName>
        <fullName evidence="1">Uncharacterized protein</fullName>
    </submittedName>
</protein>
<gene>
    <name evidence="1" type="ORF">AVEN_196667_1</name>
</gene>
<proteinExistence type="predicted"/>
<evidence type="ECO:0000313" key="1">
    <source>
        <dbReference type="EMBL" id="GBM50108.1"/>
    </source>
</evidence>
<comment type="caution">
    <text evidence="1">The sequence shown here is derived from an EMBL/GenBank/DDBJ whole genome shotgun (WGS) entry which is preliminary data.</text>
</comment>
<dbReference type="Proteomes" id="UP000499080">
    <property type="component" value="Unassembled WGS sequence"/>
</dbReference>